<sequence>MAVTSPDSFEKDVAPLKLEAIDWACRFAIGPISDADERDFDSWRRSSPAHDDAFRNAAAFMGELRALDLPLDRPEPAGTNDNVVSLPTSGPRINRRAFMTGGAMAASLAAGVIAVRSPLGLWPTLDELMADERTAMGERRTIRPMAGVDIEMNSRSSLSMIDKGVRLIAGEIFVSVEERGTPFQVQADGATVTARAALFNVNSLAGELCVTCLDGAVSTARGGKDMALRKGEAVTWLADGGVRKTGADPAAVTAWRRGLLVFQGTPLSTAIGEINRYFPGRLVLRGSGLAARPVTGVFHVNQIELAVVQIQQLTGVGATRLPGGVVLLG</sequence>
<dbReference type="Pfam" id="PF04773">
    <property type="entry name" value="FecR"/>
    <property type="match status" value="1"/>
</dbReference>
<dbReference type="PIRSF" id="PIRSF018266">
    <property type="entry name" value="FecR"/>
    <property type="match status" value="1"/>
</dbReference>
<dbReference type="Proteomes" id="UP000198281">
    <property type="component" value="Unassembled WGS sequence"/>
</dbReference>
<dbReference type="Gene3D" id="2.60.120.1440">
    <property type="match status" value="1"/>
</dbReference>
<dbReference type="AlphaFoldDB" id="A0A239GL15"/>
<dbReference type="PANTHER" id="PTHR30273:SF2">
    <property type="entry name" value="PROTEIN FECR"/>
    <property type="match status" value="1"/>
</dbReference>
<dbReference type="OrthoDB" id="1098280at2"/>
<gene>
    <name evidence="3" type="ORF">SAMN06295912_112101</name>
</gene>
<evidence type="ECO:0000313" key="4">
    <source>
        <dbReference type="Proteomes" id="UP000198281"/>
    </source>
</evidence>
<dbReference type="RefSeq" id="WP_089219920.1">
    <property type="nucleotide sequence ID" value="NZ_FZOS01000012.1"/>
</dbReference>
<protein>
    <submittedName>
        <fullName evidence="3">FecR family protein</fullName>
    </submittedName>
</protein>
<dbReference type="PANTHER" id="PTHR30273">
    <property type="entry name" value="PERIPLASMIC SIGNAL SENSOR AND SIGMA FACTOR ACTIVATOR FECR-RELATED"/>
    <property type="match status" value="1"/>
</dbReference>
<feature type="domain" description="FecR protein" evidence="1">
    <location>
        <begin position="132"/>
        <end position="217"/>
    </location>
</feature>
<evidence type="ECO:0000313" key="3">
    <source>
        <dbReference type="EMBL" id="SNS69163.1"/>
    </source>
</evidence>
<reference evidence="4" key="1">
    <citation type="submission" date="2017-06" db="EMBL/GenBank/DDBJ databases">
        <authorList>
            <person name="Varghese N."/>
            <person name="Submissions S."/>
        </authorList>
    </citation>
    <scope>NUCLEOTIDE SEQUENCE [LARGE SCALE GENOMIC DNA]</scope>
    <source>
        <strain evidence="4">LNB2</strain>
    </source>
</reference>
<dbReference type="GO" id="GO:0016989">
    <property type="term" value="F:sigma factor antagonist activity"/>
    <property type="evidence" value="ECO:0007669"/>
    <property type="project" value="TreeGrafter"/>
</dbReference>
<feature type="domain" description="FecR N-terminal" evidence="2">
    <location>
        <begin position="19"/>
        <end position="59"/>
    </location>
</feature>
<organism evidence="3 4">
    <name type="scientific">Edaphosphingomonas laterariae</name>
    <dbReference type="NCBI Taxonomy" id="861865"/>
    <lineage>
        <taxon>Bacteria</taxon>
        <taxon>Pseudomonadati</taxon>
        <taxon>Pseudomonadota</taxon>
        <taxon>Alphaproteobacteria</taxon>
        <taxon>Sphingomonadales</taxon>
        <taxon>Rhizorhabdaceae</taxon>
        <taxon>Edaphosphingomonas</taxon>
    </lineage>
</organism>
<dbReference type="EMBL" id="FZOS01000012">
    <property type="protein sequence ID" value="SNS69163.1"/>
    <property type="molecule type" value="Genomic_DNA"/>
</dbReference>
<proteinExistence type="predicted"/>
<name>A0A239GL15_9SPHN</name>
<dbReference type="Gene3D" id="3.55.50.30">
    <property type="match status" value="1"/>
</dbReference>
<evidence type="ECO:0000259" key="2">
    <source>
        <dbReference type="Pfam" id="PF16220"/>
    </source>
</evidence>
<dbReference type="InterPro" id="IPR006860">
    <property type="entry name" value="FecR"/>
</dbReference>
<keyword evidence="4" id="KW-1185">Reference proteome</keyword>
<evidence type="ECO:0000259" key="1">
    <source>
        <dbReference type="Pfam" id="PF04773"/>
    </source>
</evidence>
<dbReference type="Pfam" id="PF16220">
    <property type="entry name" value="DUF4880"/>
    <property type="match status" value="1"/>
</dbReference>
<accession>A0A239GL15</accession>
<dbReference type="InterPro" id="IPR012373">
    <property type="entry name" value="Ferrdict_sens_TM"/>
</dbReference>
<dbReference type="InterPro" id="IPR032623">
    <property type="entry name" value="FecR_N"/>
</dbReference>